<evidence type="ECO:0000313" key="3">
    <source>
        <dbReference type="EMBL" id="MPR28242.1"/>
    </source>
</evidence>
<dbReference type="InterPro" id="IPR018968">
    <property type="entry name" value="Phasin"/>
</dbReference>
<name>A0A5N7MMG0_9HYPH</name>
<feature type="domain" description="Phasin" evidence="2">
    <location>
        <begin position="249"/>
        <end position="339"/>
    </location>
</feature>
<dbReference type="Gene3D" id="1.20.120.520">
    <property type="entry name" value="nmb1532 protein domain like"/>
    <property type="match status" value="1"/>
</dbReference>
<dbReference type="Pfam" id="PF09361">
    <property type="entry name" value="Phasin_2"/>
    <property type="match status" value="1"/>
</dbReference>
<dbReference type="InterPro" id="IPR012312">
    <property type="entry name" value="Hemerythrin-like"/>
</dbReference>
<evidence type="ECO:0000259" key="1">
    <source>
        <dbReference type="Pfam" id="PF01814"/>
    </source>
</evidence>
<evidence type="ECO:0000259" key="2">
    <source>
        <dbReference type="Pfam" id="PF09361"/>
    </source>
</evidence>
<keyword evidence="4" id="KW-1185">Reference proteome</keyword>
<comment type="caution">
    <text evidence="3">The sequence shown here is derived from an EMBL/GenBank/DDBJ whole genome shotgun (WGS) entry which is preliminary data.</text>
</comment>
<sequence>MSQDMVQAAVLATVSFRNLRGTMTTNGRFSRVPPDKANELFEKLLATSSNAIRSRERLLADLKEELELLATLQEEHLFPVLRRHRRVDLLQGALSGNEKMAALLGHLERLPKNSAEFISQVTELRMLFQQHIRDDRKELLPAVLEVLSDEEANAMVETVEDEMANIDEMKRAETRRVREQGEAVQRVTEDVADTLRASVEGAQTMAQAMQEAVESSFGVFSELTRRASGQGLQIFGRPEGDTLGLSEESANNLRAAAQSGTALARGFQDVSREVADRSQKRLQRNLDGLQAIARCRSMTDVVEVQSSLLRDNLEQTMENSRRIAELTIQMADEAARTVTVQAEKSAQRLNRAA</sequence>
<dbReference type="Proteomes" id="UP000403266">
    <property type="component" value="Unassembled WGS sequence"/>
</dbReference>
<reference evidence="3 4" key="1">
    <citation type="journal article" date="2019" name="Syst. Appl. Microbiol.">
        <title>Microvirga tunisiensis sp. nov., a root nodule symbiotic bacterium isolated from Lupinus micranthus and L. luteus grown in Northern Tunisia.</title>
        <authorList>
            <person name="Msaddak A."/>
            <person name="Rejili M."/>
            <person name="Duran D."/>
            <person name="Mars M."/>
            <person name="Palacios J.M."/>
            <person name="Ruiz-Argueso T."/>
            <person name="Rey L."/>
            <person name="Imperial J."/>
        </authorList>
    </citation>
    <scope>NUCLEOTIDE SEQUENCE [LARGE SCALE GENOMIC DNA]</scope>
    <source>
        <strain evidence="3 4">Lmie10</strain>
    </source>
</reference>
<feature type="domain" description="Hemerythrin-like" evidence="1">
    <location>
        <begin position="38"/>
        <end position="142"/>
    </location>
</feature>
<gene>
    <name evidence="3" type="ORF">FS320_24540</name>
</gene>
<protein>
    <submittedName>
        <fullName evidence="3">Phasin family protein</fullName>
    </submittedName>
</protein>
<proteinExistence type="predicted"/>
<evidence type="ECO:0000313" key="4">
    <source>
        <dbReference type="Proteomes" id="UP000403266"/>
    </source>
</evidence>
<dbReference type="OrthoDB" id="8019734at2"/>
<organism evidence="3 4">
    <name type="scientific">Microvirga tunisiensis</name>
    <dbReference type="NCBI Taxonomy" id="2108360"/>
    <lineage>
        <taxon>Bacteria</taxon>
        <taxon>Pseudomonadati</taxon>
        <taxon>Pseudomonadota</taxon>
        <taxon>Alphaproteobacteria</taxon>
        <taxon>Hyphomicrobiales</taxon>
        <taxon>Methylobacteriaceae</taxon>
        <taxon>Microvirga</taxon>
    </lineage>
</organism>
<dbReference type="AlphaFoldDB" id="A0A5N7MMG0"/>
<dbReference type="EMBL" id="VOSK01000132">
    <property type="protein sequence ID" value="MPR28242.1"/>
    <property type="molecule type" value="Genomic_DNA"/>
</dbReference>
<dbReference type="Pfam" id="PF01814">
    <property type="entry name" value="Hemerythrin"/>
    <property type="match status" value="1"/>
</dbReference>
<accession>A0A5N7MMG0</accession>